<feature type="transmembrane region" description="Helical" evidence="10">
    <location>
        <begin position="61"/>
        <end position="79"/>
    </location>
</feature>
<keyword evidence="3 10" id="KW-0812">Transmembrane</keyword>
<feature type="binding site" evidence="10">
    <location>
        <position position="71"/>
    </location>
    <ligand>
        <name>Na(+)</name>
        <dbReference type="ChEBI" id="CHEBI:29101"/>
        <note>structural</note>
    </ligand>
</feature>
<sequence length="131" mass="14663">MSYFLFALFGILGALARYSLEWMIPSHAFPFATLLINLVGCFLLAFVTRFLVWIPGFSQRFVSIIGTGFVGSFTTFSTFTLETAQAMQRGAYLTAAVYFLLSAIGGLIACLIGYKFSKYLLTRKRRTTHAR</sequence>
<evidence type="ECO:0000256" key="2">
    <source>
        <dbReference type="ARBA" id="ARBA00022475"/>
    </source>
</evidence>
<evidence type="ECO:0000256" key="10">
    <source>
        <dbReference type="HAMAP-Rule" id="MF_00454"/>
    </source>
</evidence>
<keyword evidence="12" id="KW-1185">Reference proteome</keyword>
<keyword evidence="10" id="KW-0915">Sodium</keyword>
<evidence type="ECO:0000256" key="7">
    <source>
        <dbReference type="ARBA" id="ARBA00035120"/>
    </source>
</evidence>
<comment type="function">
    <text evidence="9 10">Fluoride-specific ion channel. Important for reducing fluoride concentration in the cell, thus reducing its toxicity.</text>
</comment>
<comment type="activity regulation">
    <text evidence="10">Na(+) is not transported, but it plays an essential structural role and its presence is essential for fluoride channel function.</text>
</comment>
<evidence type="ECO:0000256" key="3">
    <source>
        <dbReference type="ARBA" id="ARBA00022692"/>
    </source>
</evidence>
<dbReference type="PANTHER" id="PTHR28259">
    <property type="entry name" value="FLUORIDE EXPORT PROTEIN 1-RELATED"/>
    <property type="match status" value="1"/>
</dbReference>
<evidence type="ECO:0000256" key="8">
    <source>
        <dbReference type="ARBA" id="ARBA00035585"/>
    </source>
</evidence>
<name>A0ABS2Q7C6_9BACL</name>
<comment type="similarity">
    <text evidence="7 10">Belongs to the fluoride channel Fluc/FEX (TC 1.A.43) family.</text>
</comment>
<organism evidence="11 12">
    <name type="scientific">Sporolactobacillus spathodeae</name>
    <dbReference type="NCBI Taxonomy" id="1465502"/>
    <lineage>
        <taxon>Bacteria</taxon>
        <taxon>Bacillati</taxon>
        <taxon>Bacillota</taxon>
        <taxon>Bacilli</taxon>
        <taxon>Bacillales</taxon>
        <taxon>Sporolactobacillaceae</taxon>
        <taxon>Sporolactobacillus</taxon>
    </lineage>
</organism>
<keyword evidence="10" id="KW-0479">Metal-binding</keyword>
<evidence type="ECO:0000313" key="12">
    <source>
        <dbReference type="Proteomes" id="UP000823201"/>
    </source>
</evidence>
<dbReference type="RefSeq" id="WP_205006010.1">
    <property type="nucleotide sequence ID" value="NZ_CBCRXA010000005.1"/>
</dbReference>
<protein>
    <recommendedName>
        <fullName evidence="10">Fluoride-specific ion channel FluC</fullName>
    </recommendedName>
</protein>
<proteinExistence type="inferred from homology"/>
<feature type="binding site" evidence="10">
    <location>
        <position position="74"/>
    </location>
    <ligand>
        <name>Na(+)</name>
        <dbReference type="ChEBI" id="CHEBI:29101"/>
        <note>structural</note>
    </ligand>
</feature>
<keyword evidence="6 10" id="KW-0407">Ion channel</keyword>
<keyword evidence="10" id="KW-0813">Transport</keyword>
<reference evidence="11 12" key="1">
    <citation type="submission" date="2021-01" db="EMBL/GenBank/DDBJ databases">
        <title>Genomic Encyclopedia of Type Strains, Phase IV (KMG-IV): sequencing the most valuable type-strain genomes for metagenomic binning, comparative biology and taxonomic classification.</title>
        <authorList>
            <person name="Goeker M."/>
        </authorList>
    </citation>
    <scope>NUCLEOTIDE SEQUENCE [LARGE SCALE GENOMIC DNA]</scope>
    <source>
        <strain evidence="11 12">DSM 100968</strain>
    </source>
</reference>
<dbReference type="HAMAP" id="MF_00454">
    <property type="entry name" value="FluC"/>
    <property type="match status" value="1"/>
</dbReference>
<dbReference type="Pfam" id="PF02537">
    <property type="entry name" value="CRCB"/>
    <property type="match status" value="1"/>
</dbReference>
<comment type="catalytic activity">
    <reaction evidence="8">
        <text>fluoride(in) = fluoride(out)</text>
        <dbReference type="Rhea" id="RHEA:76159"/>
        <dbReference type="ChEBI" id="CHEBI:17051"/>
    </reaction>
    <physiologicalReaction direction="left-to-right" evidence="8">
        <dbReference type="Rhea" id="RHEA:76160"/>
    </physiologicalReaction>
</comment>
<accession>A0ABS2Q7C6</accession>
<feature type="transmembrane region" description="Helical" evidence="10">
    <location>
        <begin position="91"/>
        <end position="116"/>
    </location>
</feature>
<evidence type="ECO:0000256" key="6">
    <source>
        <dbReference type="ARBA" id="ARBA00023303"/>
    </source>
</evidence>
<dbReference type="Proteomes" id="UP000823201">
    <property type="component" value="Unassembled WGS sequence"/>
</dbReference>
<keyword evidence="4 10" id="KW-1133">Transmembrane helix</keyword>
<evidence type="ECO:0000256" key="1">
    <source>
        <dbReference type="ARBA" id="ARBA00004651"/>
    </source>
</evidence>
<dbReference type="InterPro" id="IPR003691">
    <property type="entry name" value="FluC"/>
</dbReference>
<dbReference type="PANTHER" id="PTHR28259:SF1">
    <property type="entry name" value="FLUORIDE EXPORT PROTEIN 1-RELATED"/>
    <property type="match status" value="1"/>
</dbReference>
<dbReference type="EMBL" id="JAFBEV010000007">
    <property type="protein sequence ID" value="MBM7657682.1"/>
    <property type="molecule type" value="Genomic_DNA"/>
</dbReference>
<comment type="subcellular location">
    <subcellularLocation>
        <location evidence="1 10">Cell membrane</location>
        <topology evidence="1 10">Multi-pass membrane protein</topology>
    </subcellularLocation>
</comment>
<evidence type="ECO:0000313" key="11">
    <source>
        <dbReference type="EMBL" id="MBM7657682.1"/>
    </source>
</evidence>
<evidence type="ECO:0000256" key="4">
    <source>
        <dbReference type="ARBA" id="ARBA00022989"/>
    </source>
</evidence>
<feature type="transmembrane region" description="Helical" evidence="10">
    <location>
        <begin position="32"/>
        <end position="54"/>
    </location>
</feature>
<keyword evidence="10" id="KW-0406">Ion transport</keyword>
<gene>
    <name evidence="10" type="primary">fluC</name>
    <name evidence="10" type="synonym">crcB</name>
    <name evidence="11" type="ORF">JOC27_001131</name>
</gene>
<evidence type="ECO:0000256" key="9">
    <source>
        <dbReference type="ARBA" id="ARBA00049940"/>
    </source>
</evidence>
<keyword evidence="5 10" id="KW-0472">Membrane</keyword>
<comment type="caution">
    <text evidence="11">The sequence shown here is derived from an EMBL/GenBank/DDBJ whole genome shotgun (WGS) entry which is preliminary data.</text>
</comment>
<evidence type="ECO:0000256" key="5">
    <source>
        <dbReference type="ARBA" id="ARBA00023136"/>
    </source>
</evidence>
<keyword evidence="2 10" id="KW-1003">Cell membrane</keyword>